<gene>
    <name evidence="1" type="ORF">PoB_005842100</name>
</gene>
<keyword evidence="2" id="KW-1185">Reference proteome</keyword>
<sequence length="86" mass="9584">MMKKSPEVFNKAKCDGKEGEDNLVITDATKANRSSNKIFREHLHDKLEKLGSQPDMKPAHNKVTSGFQAFRQTRSPVAGLELISEA</sequence>
<proteinExistence type="predicted"/>
<protein>
    <submittedName>
        <fullName evidence="1">Uncharacterized protein</fullName>
    </submittedName>
</protein>
<comment type="caution">
    <text evidence="1">The sequence shown here is derived from an EMBL/GenBank/DDBJ whole genome shotgun (WGS) entry which is preliminary data.</text>
</comment>
<organism evidence="1 2">
    <name type="scientific">Plakobranchus ocellatus</name>
    <dbReference type="NCBI Taxonomy" id="259542"/>
    <lineage>
        <taxon>Eukaryota</taxon>
        <taxon>Metazoa</taxon>
        <taxon>Spiralia</taxon>
        <taxon>Lophotrochozoa</taxon>
        <taxon>Mollusca</taxon>
        <taxon>Gastropoda</taxon>
        <taxon>Heterobranchia</taxon>
        <taxon>Euthyneura</taxon>
        <taxon>Panpulmonata</taxon>
        <taxon>Sacoglossa</taxon>
        <taxon>Placobranchoidea</taxon>
        <taxon>Plakobranchidae</taxon>
        <taxon>Plakobranchus</taxon>
    </lineage>
</organism>
<dbReference type="Proteomes" id="UP000735302">
    <property type="component" value="Unassembled WGS sequence"/>
</dbReference>
<accession>A0AAV4C9B7</accession>
<dbReference type="EMBL" id="BLXT01006489">
    <property type="protein sequence ID" value="GFO31916.1"/>
    <property type="molecule type" value="Genomic_DNA"/>
</dbReference>
<evidence type="ECO:0000313" key="1">
    <source>
        <dbReference type="EMBL" id="GFO31916.1"/>
    </source>
</evidence>
<reference evidence="1 2" key="1">
    <citation type="journal article" date="2021" name="Elife">
        <title>Chloroplast acquisition without the gene transfer in kleptoplastic sea slugs, Plakobranchus ocellatus.</title>
        <authorList>
            <person name="Maeda T."/>
            <person name="Takahashi S."/>
            <person name="Yoshida T."/>
            <person name="Shimamura S."/>
            <person name="Takaki Y."/>
            <person name="Nagai Y."/>
            <person name="Toyoda A."/>
            <person name="Suzuki Y."/>
            <person name="Arimoto A."/>
            <person name="Ishii H."/>
            <person name="Satoh N."/>
            <person name="Nishiyama T."/>
            <person name="Hasebe M."/>
            <person name="Maruyama T."/>
            <person name="Minagawa J."/>
            <person name="Obokata J."/>
            <person name="Shigenobu S."/>
        </authorList>
    </citation>
    <scope>NUCLEOTIDE SEQUENCE [LARGE SCALE GENOMIC DNA]</scope>
</reference>
<evidence type="ECO:0000313" key="2">
    <source>
        <dbReference type="Proteomes" id="UP000735302"/>
    </source>
</evidence>
<dbReference type="AlphaFoldDB" id="A0AAV4C9B7"/>
<name>A0AAV4C9B7_9GAST</name>